<dbReference type="AlphaFoldDB" id="A0A5D4GUI1"/>
<evidence type="ECO:0000256" key="7">
    <source>
        <dbReference type="SAM" id="MobiDB-lite"/>
    </source>
</evidence>
<dbReference type="InterPro" id="IPR035958">
    <property type="entry name" value="SecB-like_sf"/>
</dbReference>
<dbReference type="GO" id="GO:0006457">
    <property type="term" value="P:protein folding"/>
    <property type="evidence" value="ECO:0007669"/>
    <property type="project" value="UniProtKB-UniRule"/>
</dbReference>
<evidence type="ECO:0000256" key="4">
    <source>
        <dbReference type="ARBA" id="ARBA00023010"/>
    </source>
</evidence>
<name>A0A5D4GUI1_9HYPH</name>
<comment type="subcellular location">
    <subcellularLocation>
        <location evidence="6">Cytoplasm</location>
    </subcellularLocation>
</comment>
<comment type="subunit">
    <text evidence="6">Homotetramer, a dimer of dimers. One homotetramer interacts with 1 SecA dimer.</text>
</comment>
<dbReference type="GO" id="GO:0051082">
    <property type="term" value="F:unfolded protein binding"/>
    <property type="evidence" value="ECO:0007669"/>
    <property type="project" value="InterPro"/>
</dbReference>
<organism evidence="8 9">
    <name type="scientific">Neoaquamicrobium microcysteis</name>
    <dbReference type="NCBI Taxonomy" id="2682781"/>
    <lineage>
        <taxon>Bacteria</taxon>
        <taxon>Pseudomonadati</taxon>
        <taxon>Pseudomonadota</taxon>
        <taxon>Alphaproteobacteria</taxon>
        <taxon>Hyphomicrobiales</taxon>
        <taxon>Phyllobacteriaceae</taxon>
        <taxon>Neoaquamicrobium</taxon>
    </lineage>
</organism>
<evidence type="ECO:0000256" key="1">
    <source>
        <dbReference type="ARBA" id="ARBA00009990"/>
    </source>
</evidence>
<dbReference type="NCBIfam" id="NF004392">
    <property type="entry name" value="PRK05751.1-3"/>
    <property type="match status" value="1"/>
</dbReference>
<dbReference type="Proteomes" id="UP000323258">
    <property type="component" value="Unassembled WGS sequence"/>
</dbReference>
<dbReference type="PRINTS" id="PR01594">
    <property type="entry name" value="SECBCHAPRONE"/>
</dbReference>
<dbReference type="EMBL" id="VSZS01000064">
    <property type="protein sequence ID" value="TYR31449.1"/>
    <property type="molecule type" value="Genomic_DNA"/>
</dbReference>
<keyword evidence="4 6" id="KW-0811">Translocation</keyword>
<dbReference type="PANTHER" id="PTHR36918:SF1">
    <property type="entry name" value="PROTEIN-EXPORT PROTEIN SECB"/>
    <property type="match status" value="1"/>
</dbReference>
<comment type="caution">
    <text evidence="8">The sequence shown here is derived from an EMBL/GenBank/DDBJ whole genome shotgun (WGS) entry which is preliminary data.</text>
</comment>
<keyword evidence="3 6" id="KW-0653">Protein transport</keyword>
<dbReference type="GO" id="GO:0015031">
    <property type="term" value="P:protein transport"/>
    <property type="evidence" value="ECO:0007669"/>
    <property type="project" value="UniProtKB-UniRule"/>
</dbReference>
<gene>
    <name evidence="6 8" type="primary">secB</name>
    <name evidence="8" type="ORF">FY036_14300</name>
</gene>
<dbReference type="NCBIfam" id="TIGR00809">
    <property type="entry name" value="secB"/>
    <property type="match status" value="1"/>
</dbReference>
<sequence>MAKKPEETTTPPPAGGATAGNGVQPSLNVLAQYIKDLSFESPNAPNSLRSRDKAPGININVNVNANPISDTEYDVTLTLNAKAGADKDVLFNVELVYGGVFRAVGFPQEHMLPILFIECPRLLFPFARQIVADCTRNGGFPPLMIDPIDFAQMFQQRMAEEQARAKVQASGTA</sequence>
<evidence type="ECO:0000313" key="9">
    <source>
        <dbReference type="Proteomes" id="UP000323258"/>
    </source>
</evidence>
<protein>
    <recommendedName>
        <fullName evidence="6">Protein-export protein SecB</fullName>
    </recommendedName>
</protein>
<comment type="function">
    <text evidence="6">One of the proteins required for the normal export of preproteins out of the cell cytoplasm. It is a molecular chaperone that binds to a subset of precursor proteins, maintaining them in a translocation-competent state. It also specifically binds to its receptor SecA.</text>
</comment>
<keyword evidence="5 6" id="KW-0143">Chaperone</keyword>
<dbReference type="Gene3D" id="3.10.420.10">
    <property type="entry name" value="SecB-like"/>
    <property type="match status" value="1"/>
</dbReference>
<dbReference type="GO" id="GO:0005737">
    <property type="term" value="C:cytoplasm"/>
    <property type="evidence" value="ECO:0007669"/>
    <property type="project" value="UniProtKB-SubCell"/>
</dbReference>
<proteinExistence type="inferred from homology"/>
<dbReference type="SUPFAM" id="SSF54611">
    <property type="entry name" value="SecB-like"/>
    <property type="match status" value="1"/>
</dbReference>
<reference evidence="8 9" key="2">
    <citation type="submission" date="2019-09" db="EMBL/GenBank/DDBJ databases">
        <title>Mesorhizobium sp. MaA-C15 isolated from Microcystis aeruginosa.</title>
        <authorList>
            <person name="Jeong S.E."/>
            <person name="Jin H.M."/>
            <person name="Jeon C.O."/>
        </authorList>
    </citation>
    <scope>NUCLEOTIDE SEQUENCE [LARGE SCALE GENOMIC DNA]</scope>
    <source>
        <strain evidence="8 9">MaA-C15</strain>
    </source>
</reference>
<keyword evidence="6" id="KW-0963">Cytoplasm</keyword>
<evidence type="ECO:0000256" key="6">
    <source>
        <dbReference type="HAMAP-Rule" id="MF_00821"/>
    </source>
</evidence>
<evidence type="ECO:0000256" key="5">
    <source>
        <dbReference type="ARBA" id="ARBA00023186"/>
    </source>
</evidence>
<dbReference type="PANTHER" id="PTHR36918">
    <property type="match status" value="1"/>
</dbReference>
<accession>A0A5D4GUI1</accession>
<dbReference type="GO" id="GO:0051262">
    <property type="term" value="P:protein tetramerization"/>
    <property type="evidence" value="ECO:0007669"/>
    <property type="project" value="InterPro"/>
</dbReference>
<dbReference type="InterPro" id="IPR003708">
    <property type="entry name" value="SecB"/>
</dbReference>
<dbReference type="RefSeq" id="WP_148915421.1">
    <property type="nucleotide sequence ID" value="NZ_VSZS01000064.1"/>
</dbReference>
<evidence type="ECO:0000256" key="2">
    <source>
        <dbReference type="ARBA" id="ARBA00022448"/>
    </source>
</evidence>
<dbReference type="HAMAP" id="MF_00821">
    <property type="entry name" value="SecB"/>
    <property type="match status" value="1"/>
</dbReference>
<keyword evidence="9" id="KW-1185">Reference proteome</keyword>
<evidence type="ECO:0000256" key="3">
    <source>
        <dbReference type="ARBA" id="ARBA00022927"/>
    </source>
</evidence>
<reference evidence="8 9" key="1">
    <citation type="submission" date="2019-08" db="EMBL/GenBank/DDBJ databases">
        <authorList>
            <person name="Seo Y.L."/>
        </authorList>
    </citation>
    <scope>NUCLEOTIDE SEQUENCE [LARGE SCALE GENOMIC DNA]</scope>
    <source>
        <strain evidence="8 9">MaA-C15</strain>
    </source>
</reference>
<dbReference type="OrthoDB" id="9795145at2"/>
<dbReference type="Pfam" id="PF02556">
    <property type="entry name" value="SecB"/>
    <property type="match status" value="1"/>
</dbReference>
<feature type="region of interest" description="Disordered" evidence="7">
    <location>
        <begin position="1"/>
        <end position="23"/>
    </location>
</feature>
<evidence type="ECO:0000313" key="8">
    <source>
        <dbReference type="EMBL" id="TYR31449.1"/>
    </source>
</evidence>
<comment type="similarity">
    <text evidence="1 6">Belongs to the SecB family.</text>
</comment>
<keyword evidence="2 6" id="KW-0813">Transport</keyword>